<feature type="transmembrane region" description="Helical" evidence="10">
    <location>
        <begin position="269"/>
        <end position="290"/>
    </location>
</feature>
<comment type="subcellular location">
    <subcellularLocation>
        <location evidence="1">Membrane</location>
        <topology evidence="1">Multi-pass membrane protein</topology>
    </subcellularLocation>
</comment>
<dbReference type="PANTHER" id="PTHR24225">
    <property type="entry name" value="CHEMOTACTIC RECEPTOR"/>
    <property type="match status" value="1"/>
</dbReference>
<dbReference type="InterPro" id="IPR000276">
    <property type="entry name" value="GPCR_Rhodpsn"/>
</dbReference>
<keyword evidence="7 9" id="KW-0807">Transducer</keyword>
<name>A0ABN9MJU4_9NEOB</name>
<reference evidence="12" key="1">
    <citation type="submission" date="2023-07" db="EMBL/GenBank/DDBJ databases">
        <authorList>
            <person name="Stuckert A."/>
        </authorList>
    </citation>
    <scope>NUCLEOTIDE SEQUENCE</scope>
</reference>
<keyword evidence="3 10" id="KW-1133">Transmembrane helix</keyword>
<evidence type="ECO:0000256" key="9">
    <source>
        <dbReference type="RuleBase" id="RU000688"/>
    </source>
</evidence>
<evidence type="ECO:0000256" key="7">
    <source>
        <dbReference type="ARBA" id="ARBA00023224"/>
    </source>
</evidence>
<evidence type="ECO:0000313" key="13">
    <source>
        <dbReference type="Proteomes" id="UP001176940"/>
    </source>
</evidence>
<dbReference type="PANTHER" id="PTHR24225:SF49">
    <property type="entry name" value="CHEMERIN-LIKE RECEPTOR 1"/>
    <property type="match status" value="1"/>
</dbReference>
<evidence type="ECO:0000256" key="3">
    <source>
        <dbReference type="ARBA" id="ARBA00022989"/>
    </source>
</evidence>
<feature type="transmembrane region" description="Helical" evidence="10">
    <location>
        <begin position="133"/>
        <end position="156"/>
    </location>
</feature>
<dbReference type="SUPFAM" id="SSF81321">
    <property type="entry name" value="Family A G protein-coupled receptor-like"/>
    <property type="match status" value="1"/>
</dbReference>
<evidence type="ECO:0000256" key="1">
    <source>
        <dbReference type="ARBA" id="ARBA00004141"/>
    </source>
</evidence>
<evidence type="ECO:0000313" key="12">
    <source>
        <dbReference type="EMBL" id="CAJ0965863.1"/>
    </source>
</evidence>
<feature type="transmembrane region" description="Helical" evidence="10">
    <location>
        <begin position="213"/>
        <end position="232"/>
    </location>
</feature>
<keyword evidence="2 9" id="KW-0812">Transmembrane</keyword>
<dbReference type="PROSITE" id="PS50262">
    <property type="entry name" value="G_PROTEIN_RECEP_F1_2"/>
    <property type="match status" value="1"/>
</dbReference>
<comment type="caution">
    <text evidence="12">The sequence shown here is derived from an EMBL/GenBank/DDBJ whole genome shotgun (WGS) entry which is preliminary data.</text>
</comment>
<sequence>MKHRIALSHVMHQCEQDLNSIIIIIINFNPFIKKIVLQTTQTANYLLDCCKESTMNASYNSNNNNDYIYNYEDYENDSLSVIENGSENESSVFLRILQSVLYSVVCAVGIIGNGLVIGIIASKKKKSINTIWFLYLASADFLFSFFLPLTIVYTAMGHHWIFGKVMCKLNSFVLVSNMFTSIFLLTTISLDRCIMVIFPVWSQNYRSIKQAKLLSFVAWTVAFLLSTPSIIFRDIYLNDRNIKCFDNYAMFGDDNESKIHTMMTMVRFVFGYLIPLILIIISYSIIVYKLKKNRMTNSGKPFKIIYSIILAFFFCWSPYHAMHILELYRNHFPHSLFKICIPIVVALASANSCVNPILYVIIGHDFRSTFCMKIPSRIGNALSDDTLHTRHSFKSMTHRSSVTEKESMI</sequence>
<evidence type="ECO:0000256" key="8">
    <source>
        <dbReference type="ARBA" id="ARBA00025736"/>
    </source>
</evidence>
<feature type="transmembrane region" description="Helical" evidence="10">
    <location>
        <begin position="178"/>
        <end position="201"/>
    </location>
</feature>
<dbReference type="PROSITE" id="PS00237">
    <property type="entry name" value="G_PROTEIN_RECEP_F1_1"/>
    <property type="match status" value="1"/>
</dbReference>
<comment type="similarity">
    <text evidence="8">Belongs to the chemokine-like receptor (CMKLR) family.</text>
</comment>
<feature type="domain" description="G-protein coupled receptors family 1 profile" evidence="11">
    <location>
        <begin position="112"/>
        <end position="359"/>
    </location>
</feature>
<dbReference type="PRINTS" id="PR00237">
    <property type="entry name" value="GPCRRHODOPSN"/>
</dbReference>
<keyword evidence="6 9" id="KW-0675">Receptor</keyword>
<dbReference type="Proteomes" id="UP001176940">
    <property type="component" value="Unassembled WGS sequence"/>
</dbReference>
<dbReference type="EMBL" id="CAUEEQ010070302">
    <property type="protein sequence ID" value="CAJ0965863.1"/>
    <property type="molecule type" value="Genomic_DNA"/>
</dbReference>
<dbReference type="Gene3D" id="1.20.1070.10">
    <property type="entry name" value="Rhodopsin 7-helix transmembrane proteins"/>
    <property type="match status" value="1"/>
</dbReference>
<accession>A0ABN9MJU4</accession>
<keyword evidence="5 10" id="KW-0472">Membrane</keyword>
<proteinExistence type="inferred from homology"/>
<dbReference type="PRINTS" id="PR00526">
    <property type="entry name" value="FMETLEUPHER"/>
</dbReference>
<keyword evidence="4 9" id="KW-0297">G-protein coupled receptor</keyword>
<feature type="non-terminal residue" evidence="12">
    <location>
        <position position="409"/>
    </location>
</feature>
<dbReference type="InterPro" id="IPR000826">
    <property type="entry name" value="Formyl_rcpt-rel"/>
</dbReference>
<protein>
    <recommendedName>
        <fullName evidence="11">G-protein coupled receptors family 1 profile domain-containing protein</fullName>
    </recommendedName>
</protein>
<evidence type="ECO:0000259" key="11">
    <source>
        <dbReference type="PROSITE" id="PS50262"/>
    </source>
</evidence>
<evidence type="ECO:0000256" key="4">
    <source>
        <dbReference type="ARBA" id="ARBA00023040"/>
    </source>
</evidence>
<comment type="similarity">
    <text evidence="9">Belongs to the G-protein coupled receptor 1 family.</text>
</comment>
<keyword evidence="13" id="KW-1185">Reference proteome</keyword>
<evidence type="ECO:0000256" key="6">
    <source>
        <dbReference type="ARBA" id="ARBA00023170"/>
    </source>
</evidence>
<evidence type="ECO:0000256" key="2">
    <source>
        <dbReference type="ARBA" id="ARBA00022692"/>
    </source>
</evidence>
<feature type="transmembrane region" description="Helical" evidence="10">
    <location>
        <begin position="302"/>
        <end position="319"/>
    </location>
</feature>
<gene>
    <name evidence="12" type="ORF">RIMI_LOCUS20713173</name>
</gene>
<feature type="transmembrane region" description="Helical" evidence="10">
    <location>
        <begin position="100"/>
        <end position="121"/>
    </location>
</feature>
<organism evidence="12 13">
    <name type="scientific">Ranitomeya imitator</name>
    <name type="common">mimic poison frog</name>
    <dbReference type="NCBI Taxonomy" id="111125"/>
    <lineage>
        <taxon>Eukaryota</taxon>
        <taxon>Metazoa</taxon>
        <taxon>Chordata</taxon>
        <taxon>Craniata</taxon>
        <taxon>Vertebrata</taxon>
        <taxon>Euteleostomi</taxon>
        <taxon>Amphibia</taxon>
        <taxon>Batrachia</taxon>
        <taxon>Anura</taxon>
        <taxon>Neobatrachia</taxon>
        <taxon>Hyloidea</taxon>
        <taxon>Dendrobatidae</taxon>
        <taxon>Dendrobatinae</taxon>
        <taxon>Ranitomeya</taxon>
    </lineage>
</organism>
<evidence type="ECO:0000256" key="5">
    <source>
        <dbReference type="ARBA" id="ARBA00023136"/>
    </source>
</evidence>
<feature type="transmembrane region" description="Helical" evidence="10">
    <location>
        <begin position="339"/>
        <end position="362"/>
    </location>
</feature>
<dbReference type="Pfam" id="PF00001">
    <property type="entry name" value="7tm_1"/>
    <property type="match status" value="1"/>
</dbReference>
<evidence type="ECO:0000256" key="10">
    <source>
        <dbReference type="SAM" id="Phobius"/>
    </source>
</evidence>
<dbReference type="InterPro" id="IPR017452">
    <property type="entry name" value="GPCR_Rhodpsn_7TM"/>
</dbReference>